<dbReference type="PANTHER" id="PTHR35841">
    <property type="entry name" value="PHOSPHONATES-BINDING PERIPLASMIC PROTEIN"/>
    <property type="match status" value="1"/>
</dbReference>
<dbReference type="CDD" id="cd13573">
    <property type="entry name" value="PBP2_PnhD_3"/>
    <property type="match status" value="1"/>
</dbReference>
<dbReference type="Pfam" id="PF12974">
    <property type="entry name" value="Phosphonate-bd"/>
    <property type="match status" value="1"/>
</dbReference>
<keyword evidence="2 3" id="KW-0732">Signal</keyword>
<keyword evidence="5" id="KW-1185">Reference proteome</keyword>
<name>A0ABT0CAU4_THEVL</name>
<dbReference type="InterPro" id="IPR005770">
    <property type="entry name" value="PhnD"/>
</dbReference>
<feature type="chain" id="PRO_5045130358" evidence="3">
    <location>
        <begin position="33"/>
        <end position="325"/>
    </location>
</feature>
<dbReference type="Gene3D" id="3.40.190.10">
    <property type="entry name" value="Periplasmic binding protein-like II"/>
    <property type="match status" value="2"/>
</dbReference>
<dbReference type="SUPFAM" id="SSF53850">
    <property type="entry name" value="Periplasmic binding protein-like II"/>
    <property type="match status" value="1"/>
</dbReference>
<evidence type="ECO:0000313" key="4">
    <source>
        <dbReference type="EMBL" id="MCJ2542893.1"/>
    </source>
</evidence>
<protein>
    <submittedName>
        <fullName evidence="4">Phosphate/phosphite/phosphonate ABC transporter substrate-binding protein</fullName>
    </submittedName>
</protein>
<evidence type="ECO:0000256" key="3">
    <source>
        <dbReference type="SAM" id="SignalP"/>
    </source>
</evidence>
<dbReference type="Proteomes" id="UP000830835">
    <property type="component" value="Unassembled WGS sequence"/>
</dbReference>
<dbReference type="RefSeq" id="WP_425244374.1">
    <property type="nucleotide sequence ID" value="NZ_JAFIRA010000017.1"/>
</dbReference>
<reference evidence="4" key="1">
    <citation type="submission" date="2021-02" db="EMBL/GenBank/DDBJ databases">
        <title>The CRISPR/cas machinery reduction and long-range gene transfer in the hot spring cyanobacterium Synechococcus.</title>
        <authorList>
            <person name="Dvorak P."/>
            <person name="Jahodarova E."/>
            <person name="Hasler P."/>
            <person name="Poulickova A."/>
        </authorList>
    </citation>
    <scope>NUCLEOTIDE SEQUENCE</scope>
    <source>
        <strain evidence="4">Rupite</strain>
    </source>
</reference>
<organism evidence="4 5">
    <name type="scientific">Thermostichus vulcanus str. 'Rupite'</name>
    <dbReference type="NCBI Taxonomy" id="2813851"/>
    <lineage>
        <taxon>Bacteria</taxon>
        <taxon>Bacillati</taxon>
        <taxon>Cyanobacteriota</taxon>
        <taxon>Cyanophyceae</taxon>
        <taxon>Thermostichales</taxon>
        <taxon>Thermostichaceae</taxon>
        <taxon>Thermostichus</taxon>
    </lineage>
</organism>
<gene>
    <name evidence="4" type="primary">phnD</name>
    <name evidence="4" type="ORF">JX360_08245</name>
</gene>
<dbReference type="PANTHER" id="PTHR35841:SF1">
    <property type="entry name" value="PHOSPHONATES-BINDING PERIPLASMIC PROTEIN"/>
    <property type="match status" value="1"/>
</dbReference>
<evidence type="ECO:0000313" key="5">
    <source>
        <dbReference type="Proteomes" id="UP000830835"/>
    </source>
</evidence>
<dbReference type="EMBL" id="JAFIRA010000017">
    <property type="protein sequence ID" value="MCJ2542893.1"/>
    <property type="molecule type" value="Genomic_DNA"/>
</dbReference>
<proteinExistence type="inferred from homology"/>
<sequence>MLASHSVTRLLSKSLALAALIAVMVGYQSAQAQSCPRPAGMDERYCDADGDLVADTPTDPAQIVNPDTLLISYTSSEDPAVYSETWQEFTDYLKQVTGREVQFVPVDSEAAQTEALRAGRLHIMGTCTGCTPRAVNQAGYVPFAIFAQEDGSFGYEMEVITRIDSDLEKLEDIKGRRIAFTQPSSNSGYISARILIEAETGFKDGVDYEANFSGSHENSILGVYNEDYDAAPIANDVLNRMCIAGQVECNQFRTLYKSATFPSGPFGYAHNLDPDLQAKIREAFYTFDFTGTKLAEAFDRAAFVPITYKEDWEVIRLIQENAPPQ</sequence>
<comment type="similarity">
    <text evidence="1">Belongs to the phosphate/phosphite/phosphonate binding protein family.</text>
</comment>
<evidence type="ECO:0000256" key="2">
    <source>
        <dbReference type="ARBA" id="ARBA00022729"/>
    </source>
</evidence>
<evidence type="ECO:0000256" key="1">
    <source>
        <dbReference type="ARBA" id="ARBA00007162"/>
    </source>
</evidence>
<comment type="caution">
    <text evidence="4">The sequence shown here is derived from an EMBL/GenBank/DDBJ whole genome shotgun (WGS) entry which is preliminary data.</text>
</comment>
<accession>A0ABT0CAU4</accession>
<feature type="signal peptide" evidence="3">
    <location>
        <begin position="1"/>
        <end position="32"/>
    </location>
</feature>
<dbReference type="NCBIfam" id="TIGR01098">
    <property type="entry name" value="3A0109s03R"/>
    <property type="match status" value="1"/>
</dbReference>